<dbReference type="SMART" id="SM00338">
    <property type="entry name" value="BRLZ"/>
    <property type="match status" value="1"/>
</dbReference>
<feature type="region of interest" description="Disordered" evidence="4">
    <location>
        <begin position="136"/>
        <end position="213"/>
    </location>
</feature>
<feature type="domain" description="BZIP" evidence="5">
    <location>
        <begin position="193"/>
        <end position="256"/>
    </location>
</feature>
<dbReference type="Proteomes" id="UP000235371">
    <property type="component" value="Unassembled WGS sequence"/>
</dbReference>
<dbReference type="STRING" id="1095630.A0A2J6T884"/>
<evidence type="ECO:0000256" key="3">
    <source>
        <dbReference type="ARBA" id="ARBA00023163"/>
    </source>
</evidence>
<dbReference type="InterPro" id="IPR000837">
    <property type="entry name" value="AP-1"/>
</dbReference>
<feature type="compositionally biased region" description="Basic residues" evidence="4">
    <location>
        <begin position="174"/>
        <end position="185"/>
    </location>
</feature>
<dbReference type="RefSeq" id="XP_024736136.1">
    <property type="nucleotide sequence ID" value="XM_024883268.1"/>
</dbReference>
<sequence>MDSSEHGYFNIDHSIGKGSYESMFAIDPVLFDTSASISEDPSSHQDLDNILGGQFLDQLGSGSGMLTPGFSAWNTQGTAYSPYPDMSYTHALPIDQQQAGAGPGIGSLSSDFVQSFPESNGVEMQAVQLPHSVQIDGLQSPTGTKSDQTMVSAEPAAKRKSDAAADTTNGPLPKPKKKRGPRKSKQKTEEEKRAKEERKLERNRMAASKCRQKKKVATEQMMEKFNELERQNHWMKACLEEAKQERNKIIALLLEHKECNYPAIDKCLESQLARIADEFENPQPTDMFRMDDDTREFLNSNASSPSNESPNISRRNSMAMSSSGSNASLPESATVSHAPQSWPTAGYQTWQEQFGMSQRYQQQQISEPSKASHHHSPSSSSSTSMSRQNSSRTSVSEEHDDNQRNDSGISEMDTPPEERKEEPVGHS</sequence>
<dbReference type="InParanoid" id="A0A2J6T884"/>
<feature type="compositionally biased region" description="Low complexity" evidence="4">
    <location>
        <begin position="377"/>
        <end position="394"/>
    </location>
</feature>
<dbReference type="AlphaFoldDB" id="A0A2J6T884"/>
<dbReference type="Gene3D" id="1.20.5.170">
    <property type="match status" value="1"/>
</dbReference>
<dbReference type="GO" id="GO:0003677">
    <property type="term" value="F:DNA binding"/>
    <property type="evidence" value="ECO:0007669"/>
    <property type="project" value="UniProtKB-KW"/>
</dbReference>
<proteinExistence type="predicted"/>
<feature type="compositionally biased region" description="Polar residues" evidence="4">
    <location>
        <begin position="329"/>
        <end position="365"/>
    </location>
</feature>
<feature type="compositionally biased region" description="Basic and acidic residues" evidence="4">
    <location>
        <begin position="395"/>
        <end position="404"/>
    </location>
</feature>
<name>A0A2J6T884_9HELO</name>
<feature type="region of interest" description="Disordered" evidence="4">
    <location>
        <begin position="279"/>
        <end position="427"/>
    </location>
</feature>
<dbReference type="GeneID" id="36591345"/>
<feature type="compositionally biased region" description="Low complexity" evidence="4">
    <location>
        <begin position="299"/>
        <end position="328"/>
    </location>
</feature>
<protein>
    <recommendedName>
        <fullName evidence="5">BZIP domain-containing protein</fullName>
    </recommendedName>
</protein>
<evidence type="ECO:0000256" key="2">
    <source>
        <dbReference type="ARBA" id="ARBA00023125"/>
    </source>
</evidence>
<dbReference type="PANTHER" id="PTHR23351:SF24">
    <property type="entry name" value="ACTIVATING TRANSCRIPTION FACTOR 3-RELATED"/>
    <property type="match status" value="1"/>
</dbReference>
<dbReference type="GO" id="GO:0006357">
    <property type="term" value="P:regulation of transcription by RNA polymerase II"/>
    <property type="evidence" value="ECO:0007669"/>
    <property type="project" value="InterPro"/>
</dbReference>
<evidence type="ECO:0000256" key="4">
    <source>
        <dbReference type="SAM" id="MobiDB-lite"/>
    </source>
</evidence>
<dbReference type="PROSITE" id="PS50217">
    <property type="entry name" value="BZIP"/>
    <property type="match status" value="1"/>
</dbReference>
<organism evidence="6 7">
    <name type="scientific">Hyaloscypha bicolor E</name>
    <dbReference type="NCBI Taxonomy" id="1095630"/>
    <lineage>
        <taxon>Eukaryota</taxon>
        <taxon>Fungi</taxon>
        <taxon>Dikarya</taxon>
        <taxon>Ascomycota</taxon>
        <taxon>Pezizomycotina</taxon>
        <taxon>Leotiomycetes</taxon>
        <taxon>Helotiales</taxon>
        <taxon>Hyaloscyphaceae</taxon>
        <taxon>Hyaloscypha</taxon>
        <taxon>Hyaloscypha bicolor</taxon>
    </lineage>
</organism>
<keyword evidence="2" id="KW-0238">DNA-binding</keyword>
<dbReference type="GO" id="GO:0003700">
    <property type="term" value="F:DNA-binding transcription factor activity"/>
    <property type="evidence" value="ECO:0007669"/>
    <property type="project" value="InterPro"/>
</dbReference>
<dbReference type="PRINTS" id="PR00043">
    <property type="entry name" value="LEUZIPPRJUN"/>
</dbReference>
<accession>A0A2J6T884</accession>
<feature type="compositionally biased region" description="Basic and acidic residues" evidence="4">
    <location>
        <begin position="416"/>
        <end position="427"/>
    </location>
</feature>
<gene>
    <name evidence="6" type="ORF">K444DRAFT_630845</name>
</gene>
<dbReference type="CDD" id="cd14687">
    <property type="entry name" value="bZIP_ATF2"/>
    <property type="match status" value="1"/>
</dbReference>
<dbReference type="PANTHER" id="PTHR23351">
    <property type="entry name" value="FOS TRANSCRIPTION FACTOR-RELATED"/>
    <property type="match status" value="1"/>
</dbReference>
<dbReference type="InterPro" id="IPR046347">
    <property type="entry name" value="bZIP_sf"/>
</dbReference>
<feature type="compositionally biased region" description="Polar residues" evidence="4">
    <location>
        <begin position="137"/>
        <end position="151"/>
    </location>
</feature>
<evidence type="ECO:0000256" key="1">
    <source>
        <dbReference type="ARBA" id="ARBA00023015"/>
    </source>
</evidence>
<evidence type="ECO:0000313" key="7">
    <source>
        <dbReference type="Proteomes" id="UP000235371"/>
    </source>
</evidence>
<keyword evidence="3" id="KW-0804">Transcription</keyword>
<dbReference type="SUPFAM" id="SSF57959">
    <property type="entry name" value="Leucine zipper domain"/>
    <property type="match status" value="1"/>
</dbReference>
<feature type="compositionally biased region" description="Basic and acidic residues" evidence="4">
    <location>
        <begin position="186"/>
        <end position="204"/>
    </location>
</feature>
<keyword evidence="1" id="KW-0805">Transcription regulation</keyword>
<evidence type="ECO:0000259" key="5">
    <source>
        <dbReference type="PROSITE" id="PS50217"/>
    </source>
</evidence>
<dbReference type="EMBL" id="KZ613817">
    <property type="protein sequence ID" value="PMD59232.1"/>
    <property type="molecule type" value="Genomic_DNA"/>
</dbReference>
<keyword evidence="7" id="KW-1185">Reference proteome</keyword>
<evidence type="ECO:0000313" key="6">
    <source>
        <dbReference type="EMBL" id="PMD59232.1"/>
    </source>
</evidence>
<dbReference type="InterPro" id="IPR002112">
    <property type="entry name" value="Leuzip_Jun"/>
</dbReference>
<dbReference type="Pfam" id="PF00170">
    <property type="entry name" value="bZIP_1"/>
    <property type="match status" value="1"/>
</dbReference>
<dbReference type="OrthoDB" id="295274at2759"/>
<reference evidence="6 7" key="1">
    <citation type="submission" date="2016-04" db="EMBL/GenBank/DDBJ databases">
        <title>A degradative enzymes factory behind the ericoid mycorrhizal symbiosis.</title>
        <authorList>
            <consortium name="DOE Joint Genome Institute"/>
            <person name="Martino E."/>
            <person name="Morin E."/>
            <person name="Grelet G."/>
            <person name="Kuo A."/>
            <person name="Kohler A."/>
            <person name="Daghino S."/>
            <person name="Barry K."/>
            <person name="Choi C."/>
            <person name="Cichocki N."/>
            <person name="Clum A."/>
            <person name="Copeland A."/>
            <person name="Hainaut M."/>
            <person name="Haridas S."/>
            <person name="Labutti K."/>
            <person name="Lindquist E."/>
            <person name="Lipzen A."/>
            <person name="Khouja H.-R."/>
            <person name="Murat C."/>
            <person name="Ohm R."/>
            <person name="Olson A."/>
            <person name="Spatafora J."/>
            <person name="Veneault-Fourrey C."/>
            <person name="Henrissat B."/>
            <person name="Grigoriev I."/>
            <person name="Martin F."/>
            <person name="Perotto S."/>
        </authorList>
    </citation>
    <scope>NUCLEOTIDE SEQUENCE [LARGE SCALE GENOMIC DNA]</scope>
    <source>
        <strain evidence="6 7">E</strain>
    </source>
</reference>
<dbReference type="PROSITE" id="PS00036">
    <property type="entry name" value="BZIP_BASIC"/>
    <property type="match status" value="1"/>
</dbReference>
<dbReference type="InterPro" id="IPR004827">
    <property type="entry name" value="bZIP"/>
</dbReference>